<evidence type="ECO:0000313" key="2">
    <source>
        <dbReference type="EMBL" id="JAD90925.1"/>
    </source>
</evidence>
<proteinExistence type="predicted"/>
<evidence type="ECO:0000256" key="1">
    <source>
        <dbReference type="SAM" id="MobiDB-lite"/>
    </source>
</evidence>
<feature type="region of interest" description="Disordered" evidence="1">
    <location>
        <begin position="13"/>
        <end position="43"/>
    </location>
</feature>
<dbReference type="EMBL" id="GBRH01206970">
    <property type="protein sequence ID" value="JAD90925.1"/>
    <property type="molecule type" value="Transcribed_RNA"/>
</dbReference>
<feature type="compositionally biased region" description="Basic and acidic residues" evidence="1">
    <location>
        <begin position="21"/>
        <end position="43"/>
    </location>
</feature>
<sequence length="43" mass="4701">MDRLHVLVIHTTCDNRNTADGQHHQRDHAQGGAGHRGEGAPHP</sequence>
<protein>
    <submittedName>
        <fullName evidence="2">Uncharacterized protein</fullName>
    </submittedName>
</protein>
<organism evidence="2">
    <name type="scientific">Arundo donax</name>
    <name type="common">Giant reed</name>
    <name type="synonym">Donax arundinaceus</name>
    <dbReference type="NCBI Taxonomy" id="35708"/>
    <lineage>
        <taxon>Eukaryota</taxon>
        <taxon>Viridiplantae</taxon>
        <taxon>Streptophyta</taxon>
        <taxon>Embryophyta</taxon>
        <taxon>Tracheophyta</taxon>
        <taxon>Spermatophyta</taxon>
        <taxon>Magnoliopsida</taxon>
        <taxon>Liliopsida</taxon>
        <taxon>Poales</taxon>
        <taxon>Poaceae</taxon>
        <taxon>PACMAD clade</taxon>
        <taxon>Arundinoideae</taxon>
        <taxon>Arundineae</taxon>
        <taxon>Arundo</taxon>
    </lineage>
</organism>
<name>A0A0A9DZ22_ARUDO</name>
<dbReference type="AlphaFoldDB" id="A0A0A9DZ22"/>
<accession>A0A0A9DZ22</accession>
<reference evidence="2" key="1">
    <citation type="submission" date="2014-09" db="EMBL/GenBank/DDBJ databases">
        <authorList>
            <person name="Magalhaes I.L.F."/>
            <person name="Oliveira U."/>
            <person name="Santos F.R."/>
            <person name="Vidigal T.H.D.A."/>
            <person name="Brescovit A.D."/>
            <person name="Santos A.J."/>
        </authorList>
    </citation>
    <scope>NUCLEOTIDE SEQUENCE</scope>
    <source>
        <tissue evidence="2">Shoot tissue taken approximately 20 cm above the soil surface</tissue>
    </source>
</reference>
<reference evidence="2" key="2">
    <citation type="journal article" date="2015" name="Data Brief">
        <title>Shoot transcriptome of the giant reed, Arundo donax.</title>
        <authorList>
            <person name="Barrero R.A."/>
            <person name="Guerrero F.D."/>
            <person name="Moolhuijzen P."/>
            <person name="Goolsby J.A."/>
            <person name="Tidwell J."/>
            <person name="Bellgard S.E."/>
            <person name="Bellgard M.I."/>
        </authorList>
    </citation>
    <scope>NUCLEOTIDE SEQUENCE</scope>
    <source>
        <tissue evidence="2">Shoot tissue taken approximately 20 cm above the soil surface</tissue>
    </source>
</reference>